<feature type="domain" description="Cell envelope-related transcriptional attenuator" evidence="4">
    <location>
        <begin position="79"/>
        <end position="225"/>
    </location>
</feature>
<gene>
    <name evidence="5" type="ORF">SAMN05192585_12926</name>
</gene>
<dbReference type="EMBL" id="FNID01000029">
    <property type="protein sequence ID" value="SDN71232.1"/>
    <property type="molecule type" value="Genomic_DNA"/>
</dbReference>
<evidence type="ECO:0000256" key="3">
    <source>
        <dbReference type="SAM" id="Phobius"/>
    </source>
</evidence>
<accession>A0A1H0DM58</accession>
<comment type="similarity">
    <text evidence="1">Belongs to the LytR/CpsA/Psr (LCP) family.</text>
</comment>
<dbReference type="PANTHER" id="PTHR33392:SF6">
    <property type="entry name" value="POLYISOPRENYL-TEICHOIC ACID--PEPTIDOGLYCAN TEICHOIC ACID TRANSFERASE TAGU"/>
    <property type="match status" value="1"/>
</dbReference>
<reference evidence="5 6" key="1">
    <citation type="submission" date="2016-10" db="EMBL/GenBank/DDBJ databases">
        <authorList>
            <person name="de Groot N.N."/>
        </authorList>
    </citation>
    <scope>NUCLEOTIDE SEQUENCE [LARGE SCALE GENOMIC DNA]</scope>
    <source>
        <strain evidence="5 6">CGMCC 1.5012</strain>
    </source>
</reference>
<dbReference type="NCBIfam" id="TIGR00350">
    <property type="entry name" value="lytR_cpsA_psr"/>
    <property type="match status" value="1"/>
</dbReference>
<evidence type="ECO:0000259" key="4">
    <source>
        <dbReference type="Pfam" id="PF03816"/>
    </source>
</evidence>
<dbReference type="PANTHER" id="PTHR33392">
    <property type="entry name" value="POLYISOPRENYL-TEICHOIC ACID--PEPTIDOGLYCAN TEICHOIC ACID TRANSFERASE TAGU"/>
    <property type="match status" value="1"/>
</dbReference>
<dbReference type="Pfam" id="PF03816">
    <property type="entry name" value="LytR_cpsA_psr"/>
    <property type="match status" value="1"/>
</dbReference>
<dbReference type="Proteomes" id="UP000199182">
    <property type="component" value="Unassembled WGS sequence"/>
</dbReference>
<feature type="transmembrane region" description="Helical" evidence="3">
    <location>
        <begin position="7"/>
        <end position="27"/>
    </location>
</feature>
<protein>
    <submittedName>
        <fullName evidence="5">Transcriptional attenuator, LytR family</fullName>
    </submittedName>
</protein>
<dbReference type="InterPro" id="IPR004474">
    <property type="entry name" value="LytR_CpsA_psr"/>
</dbReference>
<dbReference type="AlphaFoldDB" id="A0A1H0DM58"/>
<feature type="compositionally biased region" description="Polar residues" evidence="2">
    <location>
        <begin position="343"/>
        <end position="353"/>
    </location>
</feature>
<sequence>MNKKHAIVFSITFVITLAILSGVYFALNTSFLAQKPESDVENTSSQVVGSSSLEDVAVPNNAKNTTFLLCGLDLSEKLTDVIMVVNLDTEKNEVNVLQIPRDTYIGMERFNTGKINAVYGTKQSGTTPIGRLIKEINRDFKLPIDHYATVNIPGLKNIVDSMGGVTVNIPQTIDFEPGKVLKKGMQTLNGEKAEWFVRYRKGYNNADIGRMHAQSLFLTACAEKALKMSKTQMLSFVTQNMNNITTDLTLAQVVGYYGSVSNMTIDNIHFYALEGSGVMYKGYAVYCLDKDKAAAVLNEHFRPEGSTVPAKDLKIVEVQAEPAMSVNSPDKTVGDSEQALTKGESTVSTSSIK</sequence>
<dbReference type="STRING" id="258515.SAMN05192585_12926"/>
<evidence type="ECO:0000256" key="2">
    <source>
        <dbReference type="SAM" id="MobiDB-lite"/>
    </source>
</evidence>
<dbReference type="Gene3D" id="3.40.630.190">
    <property type="entry name" value="LCP protein"/>
    <property type="match status" value="1"/>
</dbReference>
<evidence type="ECO:0000313" key="5">
    <source>
        <dbReference type="EMBL" id="SDN71232.1"/>
    </source>
</evidence>
<organism evidence="5 6">
    <name type="scientific">Acetanaerobacterium elongatum</name>
    <dbReference type="NCBI Taxonomy" id="258515"/>
    <lineage>
        <taxon>Bacteria</taxon>
        <taxon>Bacillati</taxon>
        <taxon>Bacillota</taxon>
        <taxon>Clostridia</taxon>
        <taxon>Eubacteriales</taxon>
        <taxon>Oscillospiraceae</taxon>
        <taxon>Acetanaerobacterium</taxon>
    </lineage>
</organism>
<keyword evidence="6" id="KW-1185">Reference proteome</keyword>
<proteinExistence type="inferred from homology"/>
<keyword evidence="3" id="KW-1133">Transmembrane helix</keyword>
<keyword evidence="3" id="KW-0812">Transmembrane</keyword>
<dbReference type="OrthoDB" id="9782542at2"/>
<dbReference type="InterPro" id="IPR050922">
    <property type="entry name" value="LytR/CpsA/Psr_CW_biosynth"/>
</dbReference>
<dbReference type="RefSeq" id="WP_092641800.1">
    <property type="nucleotide sequence ID" value="NZ_FNID01000029.1"/>
</dbReference>
<evidence type="ECO:0000313" key="6">
    <source>
        <dbReference type="Proteomes" id="UP000199182"/>
    </source>
</evidence>
<feature type="region of interest" description="Disordered" evidence="2">
    <location>
        <begin position="321"/>
        <end position="353"/>
    </location>
</feature>
<keyword evidence="3" id="KW-0472">Membrane</keyword>
<name>A0A1H0DM58_9FIRM</name>
<evidence type="ECO:0000256" key="1">
    <source>
        <dbReference type="ARBA" id="ARBA00006068"/>
    </source>
</evidence>